<name>A0ABY3W9G7_9MICC</name>
<keyword evidence="2" id="KW-1185">Reference proteome</keyword>
<dbReference type="InterPro" id="IPR021465">
    <property type="entry name" value="DUF3117"/>
</dbReference>
<proteinExistence type="predicted"/>
<dbReference type="Pfam" id="PF11314">
    <property type="entry name" value="DUF3117"/>
    <property type="match status" value="1"/>
</dbReference>
<dbReference type="RefSeq" id="WP_127511285.1">
    <property type="nucleotide sequence ID" value="NZ_CP093326.1"/>
</dbReference>
<evidence type="ECO:0000313" key="1">
    <source>
        <dbReference type="EMBL" id="UNK46994.1"/>
    </source>
</evidence>
<dbReference type="Proteomes" id="UP000829069">
    <property type="component" value="Chromosome"/>
</dbReference>
<sequence length="59" mass="6153">MAAMKPRTGDGPMEVTKEGRSLILRVPIDGGGRLVLELNAEEAGNLKDCLLGVTSDVAS</sequence>
<organism evidence="1 2">
    <name type="scientific">Arthrobacter sulfonylureivorans</name>
    <dbReference type="NCBI Taxonomy" id="2486855"/>
    <lineage>
        <taxon>Bacteria</taxon>
        <taxon>Bacillati</taxon>
        <taxon>Actinomycetota</taxon>
        <taxon>Actinomycetes</taxon>
        <taxon>Micrococcales</taxon>
        <taxon>Micrococcaceae</taxon>
        <taxon>Arthrobacter</taxon>
    </lineage>
</organism>
<gene>
    <name evidence="1" type="ORF">MNQ99_06485</name>
</gene>
<accession>A0ABY3W9G7</accession>
<reference evidence="1 2" key="1">
    <citation type="submission" date="2022-03" db="EMBL/GenBank/DDBJ databases">
        <title>Isotopic signatures of nitrous oxide derived from detoxification processes.</title>
        <authorList>
            <person name="Behrendt U."/>
            <person name="Buchen C."/>
            <person name="Well R."/>
            <person name="Ulrich A."/>
            <person name="Rohe L."/>
            <person name="Kolb S."/>
            <person name="Schloter M."/>
            <person name="Horn M.A."/>
            <person name="Augustin J."/>
        </authorList>
    </citation>
    <scope>NUCLEOTIDE SEQUENCE [LARGE SCALE GENOMIC DNA]</scope>
    <source>
        <strain evidence="1 2">S4-C24</strain>
    </source>
</reference>
<protein>
    <submittedName>
        <fullName evidence="1">DUF3117 domain-containing protein</fullName>
    </submittedName>
</protein>
<dbReference type="EMBL" id="CP093326">
    <property type="protein sequence ID" value="UNK46994.1"/>
    <property type="molecule type" value="Genomic_DNA"/>
</dbReference>
<evidence type="ECO:0000313" key="2">
    <source>
        <dbReference type="Proteomes" id="UP000829069"/>
    </source>
</evidence>